<feature type="signal peptide" evidence="1">
    <location>
        <begin position="1"/>
        <end position="22"/>
    </location>
</feature>
<sequence length="108" mass="11536">MIKATLLAAATICAALSPPAFARDPVRTVHVPVASHDLGTAEGRAALETQVDRAVDAVCGKLSDPQESRKHEAYSCRRDTIPNVRAQLANLVEPRVRSVTIEHVSGGR</sequence>
<dbReference type="AlphaFoldDB" id="A0A2K8MH67"/>
<evidence type="ECO:0000256" key="1">
    <source>
        <dbReference type="SAM" id="SignalP"/>
    </source>
</evidence>
<name>A0A2K8MH67_9SPHN</name>
<accession>A0A2K8MH67</accession>
<dbReference type="RefSeq" id="WP_100280900.1">
    <property type="nucleotide sequence ID" value="NZ_CP024923.1"/>
</dbReference>
<reference evidence="2 3" key="1">
    <citation type="submission" date="2017-11" db="EMBL/GenBank/DDBJ databases">
        <title>Complete genome sequence of Sphingomonas sp. Strain Cra20, a psychrotolerant potential plant growth promoting rhizobacteria.</title>
        <authorList>
            <person name="Luo Y."/>
        </authorList>
    </citation>
    <scope>NUCLEOTIDE SEQUENCE [LARGE SCALE GENOMIC DNA]</scope>
    <source>
        <strain evidence="2 3">Cra20</strain>
    </source>
</reference>
<dbReference type="KEGG" id="sphc:CVN68_03070"/>
<keyword evidence="3" id="KW-1185">Reference proteome</keyword>
<evidence type="ECO:0000313" key="3">
    <source>
        <dbReference type="Proteomes" id="UP000229081"/>
    </source>
</evidence>
<dbReference type="NCBIfam" id="TIGR04433">
    <property type="entry name" value="UrcA_uranyl"/>
    <property type="match status" value="1"/>
</dbReference>
<evidence type="ECO:0008006" key="4">
    <source>
        <dbReference type="Google" id="ProtNLM"/>
    </source>
</evidence>
<keyword evidence="1" id="KW-0732">Signal</keyword>
<protein>
    <recommendedName>
        <fullName evidence="4">UrcA family protein</fullName>
    </recommendedName>
</protein>
<dbReference type="EMBL" id="CP024923">
    <property type="protein sequence ID" value="ATY31089.1"/>
    <property type="molecule type" value="Genomic_DNA"/>
</dbReference>
<dbReference type="Proteomes" id="UP000229081">
    <property type="component" value="Chromosome"/>
</dbReference>
<organism evidence="2 3">
    <name type="scientific">Sphingomonas psychrotolerans</name>
    <dbReference type="NCBI Taxonomy" id="1327635"/>
    <lineage>
        <taxon>Bacteria</taxon>
        <taxon>Pseudomonadati</taxon>
        <taxon>Pseudomonadota</taxon>
        <taxon>Alphaproteobacteria</taxon>
        <taxon>Sphingomonadales</taxon>
        <taxon>Sphingomonadaceae</taxon>
        <taxon>Sphingomonas</taxon>
    </lineage>
</organism>
<feature type="chain" id="PRO_5014875122" description="UrcA family protein" evidence="1">
    <location>
        <begin position="23"/>
        <end position="108"/>
    </location>
</feature>
<proteinExistence type="predicted"/>
<evidence type="ECO:0000313" key="2">
    <source>
        <dbReference type="EMBL" id="ATY31089.1"/>
    </source>
</evidence>
<gene>
    <name evidence="2" type="ORF">CVN68_03070</name>
</gene>
<dbReference type="InterPro" id="IPR030972">
    <property type="entry name" value="UrcA_uranyl"/>
</dbReference>